<comment type="subcellular location">
    <subcellularLocation>
        <location evidence="1">Cell membrane</location>
        <topology evidence="1">Multi-pass membrane protein</topology>
    </subcellularLocation>
</comment>
<dbReference type="OrthoDB" id="4016357at2"/>
<dbReference type="EMBL" id="VFOX01000002">
    <property type="protein sequence ID" value="TQL82491.1"/>
    <property type="molecule type" value="Genomic_DNA"/>
</dbReference>
<organism evidence="9 10">
    <name type="scientific">Microbacterium saperdae</name>
    <dbReference type="NCBI Taxonomy" id="69368"/>
    <lineage>
        <taxon>Bacteria</taxon>
        <taxon>Bacillati</taxon>
        <taxon>Actinomycetota</taxon>
        <taxon>Actinomycetes</taxon>
        <taxon>Micrococcales</taxon>
        <taxon>Microbacteriaceae</taxon>
        <taxon>Microbacterium</taxon>
    </lineage>
</organism>
<dbReference type="InterPro" id="IPR002549">
    <property type="entry name" value="AI-2E-like"/>
</dbReference>
<dbReference type="GO" id="GO:0005886">
    <property type="term" value="C:plasma membrane"/>
    <property type="evidence" value="ECO:0007669"/>
    <property type="project" value="UniProtKB-SubCell"/>
</dbReference>
<dbReference type="RefSeq" id="WP_141874405.1">
    <property type="nucleotide sequence ID" value="NZ_VFOX01000002.1"/>
</dbReference>
<gene>
    <name evidence="9" type="ORF">FB560_3981</name>
</gene>
<feature type="transmembrane region" description="Helical" evidence="8">
    <location>
        <begin position="280"/>
        <end position="308"/>
    </location>
</feature>
<keyword evidence="4" id="KW-1003">Cell membrane</keyword>
<evidence type="ECO:0000256" key="6">
    <source>
        <dbReference type="ARBA" id="ARBA00022989"/>
    </source>
</evidence>
<protein>
    <submittedName>
        <fullName evidence="9">Putative PurR-regulated permease PerM</fullName>
    </submittedName>
</protein>
<keyword evidence="3" id="KW-0813">Transport</keyword>
<keyword evidence="7 8" id="KW-0472">Membrane</keyword>
<evidence type="ECO:0000256" key="4">
    <source>
        <dbReference type="ARBA" id="ARBA00022475"/>
    </source>
</evidence>
<accession>A0A543BCC8</accession>
<feature type="transmembrane region" description="Helical" evidence="8">
    <location>
        <begin position="345"/>
        <end position="366"/>
    </location>
</feature>
<evidence type="ECO:0000256" key="8">
    <source>
        <dbReference type="SAM" id="Phobius"/>
    </source>
</evidence>
<dbReference type="Pfam" id="PF01594">
    <property type="entry name" value="AI-2E_transport"/>
    <property type="match status" value="1"/>
</dbReference>
<proteinExistence type="inferred from homology"/>
<evidence type="ECO:0000313" key="9">
    <source>
        <dbReference type="EMBL" id="TQL82491.1"/>
    </source>
</evidence>
<feature type="transmembrane region" description="Helical" evidence="8">
    <location>
        <begin position="231"/>
        <end position="248"/>
    </location>
</feature>
<sequence length="374" mass="39450">MSDVTTPASESPEPAPALRIRQRRPILASLDRPLALGFAVTLGALAAFTLGVALTSLSTILIYIALAIFIALGLDPVVKRLERHGMSRPRAIIVVFAAFTVIVLVAVVFVLPPAFRQIAEFVQSIPAAIMQFQASDWYRGFEAQIGDVVGNGLDQLAAFLSDPGNLLAIGGGVLAVGFGIGNAISGTLIVIVLTLYFLASLTAFQAAFYRLAPARERKTVAELTETITDSVGAYLIGMVALAGCNAAFATILHLVLGLPFPAFMGLASFLITLIPLVGPVLYWIFASVIALFTDPVLALIFAVLYLIYMQFEAYLLTPRVMNKAIAVPGALVIIGALVGGTLLGLLGALVAIPVTAAILLIIKQLVIPRQDAKT</sequence>
<keyword evidence="6 8" id="KW-1133">Transmembrane helix</keyword>
<evidence type="ECO:0000256" key="5">
    <source>
        <dbReference type="ARBA" id="ARBA00022692"/>
    </source>
</evidence>
<evidence type="ECO:0000256" key="2">
    <source>
        <dbReference type="ARBA" id="ARBA00009773"/>
    </source>
</evidence>
<feature type="transmembrane region" description="Helical" evidence="8">
    <location>
        <begin position="90"/>
        <end position="111"/>
    </location>
</feature>
<feature type="transmembrane region" description="Helical" evidence="8">
    <location>
        <begin position="33"/>
        <end position="54"/>
    </location>
</feature>
<feature type="transmembrane region" description="Helical" evidence="8">
    <location>
        <begin position="255"/>
        <end position="274"/>
    </location>
</feature>
<dbReference type="AlphaFoldDB" id="A0A543BCC8"/>
<reference evidence="9 10" key="1">
    <citation type="submission" date="2019-06" db="EMBL/GenBank/DDBJ databases">
        <title>Sequencing the genomes of 1000 actinobacteria strains.</title>
        <authorList>
            <person name="Klenk H.-P."/>
        </authorList>
    </citation>
    <scope>NUCLEOTIDE SEQUENCE [LARGE SCALE GENOMIC DNA]</scope>
    <source>
        <strain evidence="9 10">DSM 20169</strain>
    </source>
</reference>
<comment type="caution">
    <text evidence="9">The sequence shown here is derived from an EMBL/GenBank/DDBJ whole genome shotgun (WGS) entry which is preliminary data.</text>
</comment>
<evidence type="ECO:0000313" key="10">
    <source>
        <dbReference type="Proteomes" id="UP000317209"/>
    </source>
</evidence>
<comment type="similarity">
    <text evidence="2">Belongs to the autoinducer-2 exporter (AI-2E) (TC 2.A.86) family.</text>
</comment>
<feature type="transmembrane region" description="Helical" evidence="8">
    <location>
        <begin position="60"/>
        <end position="78"/>
    </location>
</feature>
<keyword evidence="10" id="KW-1185">Reference proteome</keyword>
<evidence type="ECO:0000256" key="7">
    <source>
        <dbReference type="ARBA" id="ARBA00023136"/>
    </source>
</evidence>
<feature type="transmembrane region" description="Helical" evidence="8">
    <location>
        <begin position="188"/>
        <end position="211"/>
    </location>
</feature>
<dbReference type="PANTHER" id="PTHR21716">
    <property type="entry name" value="TRANSMEMBRANE PROTEIN"/>
    <property type="match status" value="1"/>
</dbReference>
<keyword evidence="5 8" id="KW-0812">Transmembrane</keyword>
<evidence type="ECO:0000256" key="3">
    <source>
        <dbReference type="ARBA" id="ARBA00022448"/>
    </source>
</evidence>
<dbReference type="PANTHER" id="PTHR21716:SF53">
    <property type="entry name" value="PERMEASE PERM-RELATED"/>
    <property type="match status" value="1"/>
</dbReference>
<dbReference type="Proteomes" id="UP000317209">
    <property type="component" value="Unassembled WGS sequence"/>
</dbReference>
<evidence type="ECO:0000256" key="1">
    <source>
        <dbReference type="ARBA" id="ARBA00004651"/>
    </source>
</evidence>
<name>A0A543BCC8_9MICO</name>